<keyword evidence="2" id="KW-0812">Transmembrane</keyword>
<dbReference type="Pfam" id="PF03025">
    <property type="entry name" value="Papilloma_E5"/>
    <property type="match status" value="1"/>
</dbReference>
<gene>
    <name evidence="3" type="primary">E5</name>
</gene>
<evidence type="ECO:0000256" key="2">
    <source>
        <dbReference type="SAM" id="Phobius"/>
    </source>
</evidence>
<keyword evidence="1" id="KW-0244">Early protein</keyword>
<protein>
    <submittedName>
        <fullName evidence="3">E5</fullName>
    </submittedName>
</protein>
<organism evidence="3">
    <name type="scientific">Human papillomavirus 39</name>
    <dbReference type="NCBI Taxonomy" id="10588"/>
    <lineage>
        <taxon>Viruses</taxon>
        <taxon>Monodnaviria</taxon>
        <taxon>Shotokuvirae</taxon>
        <taxon>Cossaviricota</taxon>
        <taxon>Papovaviricetes</taxon>
        <taxon>Zurhausenvirales</taxon>
        <taxon>Papillomaviridae</taxon>
        <taxon>Firstpapillomavirinae</taxon>
        <taxon>Alphapapillomavirus</taxon>
        <taxon>Alphapapillomavirus 7</taxon>
    </lineage>
</organism>
<proteinExistence type="predicted"/>
<evidence type="ECO:0000313" key="3">
    <source>
        <dbReference type="EMBL" id="CAD1807888.1"/>
    </source>
</evidence>
<keyword evidence="2" id="KW-0472">Membrane</keyword>
<keyword evidence="2" id="KW-1133">Transmembrane helix</keyword>
<evidence type="ECO:0000256" key="1">
    <source>
        <dbReference type="ARBA" id="ARBA00022518"/>
    </source>
</evidence>
<dbReference type="EMBL" id="LR861957">
    <property type="protein sequence ID" value="CAD1807888.1"/>
    <property type="molecule type" value="Genomic_DNA"/>
</dbReference>
<reference evidence="3" key="1">
    <citation type="submission" date="2020-07" db="EMBL/GenBank/DDBJ databases">
        <authorList>
            <person name="Wienecke-Baldacchino K A."/>
        </authorList>
    </citation>
    <scope>NUCLEOTIDE SEQUENCE</scope>
    <source>
        <strain evidence="3">LNS1481410_HPV39</strain>
    </source>
</reference>
<sequence length="72" mass="8503">MILLVFLVWFGVCIYICCNVPLLPSVHVCAYVWIIVFVFILIRTTPLEVFVVYLLFFVLPMWLLHRLALDMI</sequence>
<accession>A0A7G2A5L1</accession>
<name>A0A7G2A5L1_HPV39</name>
<organismHost>
    <name type="scientific">Homo sapiens</name>
    <name type="common">Human</name>
    <dbReference type="NCBI Taxonomy" id="9606"/>
</organismHost>
<feature type="transmembrane region" description="Helical" evidence="2">
    <location>
        <begin position="49"/>
        <end position="69"/>
    </location>
</feature>
<feature type="transmembrane region" description="Helical" evidence="2">
    <location>
        <begin position="24"/>
        <end position="42"/>
    </location>
</feature>
<dbReference type="InterPro" id="IPR004270">
    <property type="entry name" value="Papilloma_E5_alpha"/>
</dbReference>